<protein>
    <recommendedName>
        <fullName evidence="2">Ribbon-helix-helix protein CopG domain-containing protein</fullName>
    </recommendedName>
</protein>
<gene>
    <name evidence="1" type="ORF">LCGC14_1000580</name>
</gene>
<dbReference type="AlphaFoldDB" id="A0A0F9N365"/>
<sequence>MRTTVTIEHDIVKELLKETKAKSKASAVKEAIREYIRRAKLKKIKSMKGKLEFDMTADEIRGCQRSIRKRTWT</sequence>
<dbReference type="EMBL" id="LAZR01003862">
    <property type="protein sequence ID" value="KKN14000.1"/>
    <property type="molecule type" value="Genomic_DNA"/>
</dbReference>
<accession>A0A0F9N365</accession>
<reference evidence="1" key="1">
    <citation type="journal article" date="2015" name="Nature">
        <title>Complex archaea that bridge the gap between prokaryotes and eukaryotes.</title>
        <authorList>
            <person name="Spang A."/>
            <person name="Saw J.H."/>
            <person name="Jorgensen S.L."/>
            <person name="Zaremba-Niedzwiedzka K."/>
            <person name="Martijn J."/>
            <person name="Lind A.E."/>
            <person name="van Eijk R."/>
            <person name="Schleper C."/>
            <person name="Guy L."/>
            <person name="Ettema T.J."/>
        </authorList>
    </citation>
    <scope>NUCLEOTIDE SEQUENCE</scope>
</reference>
<organism evidence="1">
    <name type="scientific">marine sediment metagenome</name>
    <dbReference type="NCBI Taxonomy" id="412755"/>
    <lineage>
        <taxon>unclassified sequences</taxon>
        <taxon>metagenomes</taxon>
        <taxon>ecological metagenomes</taxon>
    </lineage>
</organism>
<name>A0A0F9N365_9ZZZZ</name>
<evidence type="ECO:0008006" key="2">
    <source>
        <dbReference type="Google" id="ProtNLM"/>
    </source>
</evidence>
<evidence type="ECO:0000313" key="1">
    <source>
        <dbReference type="EMBL" id="KKN14000.1"/>
    </source>
</evidence>
<proteinExistence type="predicted"/>
<dbReference type="InterPro" id="IPR019239">
    <property type="entry name" value="VapB_antitoxin"/>
</dbReference>
<dbReference type="Pfam" id="PF09957">
    <property type="entry name" value="VapB_antitoxin"/>
    <property type="match status" value="1"/>
</dbReference>
<comment type="caution">
    <text evidence="1">The sequence shown here is derived from an EMBL/GenBank/DDBJ whole genome shotgun (WGS) entry which is preliminary data.</text>
</comment>